<evidence type="ECO:0000313" key="2">
    <source>
        <dbReference type="Proteomes" id="UP000503840"/>
    </source>
</evidence>
<name>A0A7J0BJW5_9BACT</name>
<dbReference type="Proteomes" id="UP000503840">
    <property type="component" value="Unassembled WGS sequence"/>
</dbReference>
<evidence type="ECO:0008006" key="3">
    <source>
        <dbReference type="Google" id="ProtNLM"/>
    </source>
</evidence>
<dbReference type="InterPro" id="IPR030888">
    <property type="entry name" value="Put_ccm"/>
</dbReference>
<comment type="caution">
    <text evidence="1">The sequence shown here is derived from an EMBL/GenBank/DDBJ whole genome shotgun (WGS) entry which is preliminary data.</text>
</comment>
<reference evidence="1 2" key="1">
    <citation type="submission" date="2020-05" db="EMBL/GenBank/DDBJ databases">
        <title>Draft genome sequence of Desulfovibrio sp. strain HN2T.</title>
        <authorList>
            <person name="Ueno A."/>
            <person name="Tamazawa S."/>
            <person name="Tamamura S."/>
            <person name="Murakami T."/>
            <person name="Kiyama T."/>
            <person name="Inomata H."/>
            <person name="Amano Y."/>
            <person name="Miyakawa K."/>
            <person name="Tamaki H."/>
            <person name="Naganuma T."/>
            <person name="Kaneko K."/>
        </authorList>
    </citation>
    <scope>NUCLEOTIDE SEQUENCE [LARGE SCALE GENOMIC DNA]</scope>
    <source>
        <strain evidence="1 2">HN2</strain>
    </source>
</reference>
<proteinExistence type="predicted"/>
<accession>A0A7J0BJW5</accession>
<dbReference type="AlphaFoldDB" id="A0A7J0BJW5"/>
<sequence>MANIAIWLGLGGYIGLLAANQKQIEKRIRQMELLADSGTESHNGN</sequence>
<dbReference type="EMBL" id="BLVO01000013">
    <property type="protein sequence ID" value="GFM33511.1"/>
    <property type="molecule type" value="Genomic_DNA"/>
</dbReference>
<gene>
    <name evidence="1" type="ORF">DSM101010T_18760</name>
</gene>
<dbReference type="NCBIfam" id="TIGR04391">
    <property type="entry name" value="CcmD_alt_fam"/>
    <property type="match status" value="1"/>
</dbReference>
<protein>
    <recommendedName>
        <fullName evidence="3">CcmD family protein</fullName>
    </recommendedName>
</protein>
<organism evidence="1 2">
    <name type="scientific">Desulfovibrio subterraneus</name>
    <dbReference type="NCBI Taxonomy" id="2718620"/>
    <lineage>
        <taxon>Bacteria</taxon>
        <taxon>Pseudomonadati</taxon>
        <taxon>Thermodesulfobacteriota</taxon>
        <taxon>Desulfovibrionia</taxon>
        <taxon>Desulfovibrionales</taxon>
        <taxon>Desulfovibrionaceae</taxon>
        <taxon>Desulfovibrio</taxon>
    </lineage>
</organism>
<evidence type="ECO:0000313" key="1">
    <source>
        <dbReference type="EMBL" id="GFM33511.1"/>
    </source>
</evidence>
<keyword evidence="2" id="KW-1185">Reference proteome</keyword>